<protein>
    <recommendedName>
        <fullName evidence="1">3-dehydroquinate dehydratase</fullName>
        <ecNumber evidence="1">4.2.1.10</ecNumber>
    </recommendedName>
</protein>
<keyword evidence="2" id="KW-0489">Methyltransferase</keyword>
<dbReference type="PANTHER" id="PTHR43712">
    <property type="entry name" value="PUTATIVE (AFU_ORTHOLOGUE AFUA_4G14580)-RELATED"/>
    <property type="match status" value="1"/>
</dbReference>
<feature type="domain" description="O-methyltransferase C-terminal" evidence="6">
    <location>
        <begin position="110"/>
        <end position="220"/>
    </location>
</feature>
<keyword evidence="4" id="KW-0949">S-adenosyl-L-methionine</keyword>
<dbReference type="InterPro" id="IPR016461">
    <property type="entry name" value="COMT-like"/>
</dbReference>
<proteinExistence type="predicted"/>
<evidence type="ECO:0000256" key="2">
    <source>
        <dbReference type="ARBA" id="ARBA00022603"/>
    </source>
</evidence>
<evidence type="ECO:0000259" key="6">
    <source>
        <dbReference type="Pfam" id="PF00891"/>
    </source>
</evidence>
<dbReference type="SUPFAM" id="SSF53335">
    <property type="entry name" value="S-adenosyl-L-methionine-dependent methyltransferases"/>
    <property type="match status" value="1"/>
</dbReference>
<sequence length="306" mass="34071">MSNRYGTETLSDIDSKAKQQCDDFGFRFNAFQPNHKGALVDRIHAARTDGTSAIIINAGAYMNFDTRLLNAGQRITKRYTDLQEECRQPARDQWSTILLDYPWFELHNGTTVGGGIGAHTEVLLKAFPNLKCIVQERPEVVAEAKRKFGMMMPDAVASGRVQFHSAGFFKEIKEGRNKTTYLMRMIVHDRPDAECLKTLDNVKDKMKSDSGLIILGTLLQPAVVSGKVSHKGDLVEELGEIPYPLCRSGGVIGNLVQRVDQEANAAVNVTERTPQEFKTPIEEADLKLESILQPRSRHGIITATLL</sequence>
<dbReference type="InterPro" id="IPR001077">
    <property type="entry name" value="COMT_C"/>
</dbReference>
<evidence type="ECO:0000313" key="7">
    <source>
        <dbReference type="EMBL" id="SAM72963.1"/>
    </source>
</evidence>
<dbReference type="SUPFAM" id="SSF52304">
    <property type="entry name" value="Type II 3-dehydroquinate dehydratase"/>
    <property type="match status" value="1"/>
</dbReference>
<evidence type="ECO:0000256" key="5">
    <source>
        <dbReference type="ARBA" id="ARBA00023239"/>
    </source>
</evidence>
<dbReference type="GO" id="GO:0003855">
    <property type="term" value="F:3-dehydroquinate dehydratase activity"/>
    <property type="evidence" value="ECO:0007669"/>
    <property type="project" value="UniProtKB-EC"/>
</dbReference>
<evidence type="ECO:0000256" key="1">
    <source>
        <dbReference type="ARBA" id="ARBA00012060"/>
    </source>
</evidence>
<dbReference type="Gene3D" id="3.40.50.150">
    <property type="entry name" value="Vaccinia Virus protein VP39"/>
    <property type="match status" value="1"/>
</dbReference>
<dbReference type="EMBL" id="LT558118">
    <property type="protein sequence ID" value="SAM72963.1"/>
    <property type="molecule type" value="Genomic_DNA"/>
</dbReference>
<dbReference type="Pfam" id="PF01220">
    <property type="entry name" value="DHquinase_II"/>
    <property type="match status" value="1"/>
</dbReference>
<keyword evidence="3" id="KW-0808">Transferase</keyword>
<dbReference type="PROSITE" id="PS51683">
    <property type="entry name" value="SAM_OMT_II"/>
    <property type="match status" value="1"/>
</dbReference>
<keyword evidence="5" id="KW-0456">Lyase</keyword>
<dbReference type="InterPro" id="IPR029063">
    <property type="entry name" value="SAM-dependent_MTases_sf"/>
</dbReference>
<dbReference type="Pfam" id="PF00891">
    <property type="entry name" value="Methyltransf_2"/>
    <property type="match status" value="1"/>
</dbReference>
<dbReference type="Gene3D" id="3.40.50.9100">
    <property type="entry name" value="Dehydroquinase, class II"/>
    <property type="match status" value="1"/>
</dbReference>
<reference evidence="8" key="1">
    <citation type="submission" date="2016-04" db="EMBL/GenBank/DDBJ databases">
        <authorList>
            <person name="Guldener U."/>
            <person name="Guldener U."/>
        </authorList>
    </citation>
    <scope>NUCLEOTIDE SEQUENCE [LARGE SCALE GENOMIC DNA]</scope>
    <source>
        <strain evidence="8">UB2112</strain>
    </source>
</reference>
<dbReference type="InterPro" id="IPR036441">
    <property type="entry name" value="DHquinase_II_sf"/>
</dbReference>
<dbReference type="OrthoDB" id="1606438at2759"/>
<gene>
    <name evidence="7" type="ORF">UBRO_20053</name>
</gene>
<evidence type="ECO:0000256" key="4">
    <source>
        <dbReference type="ARBA" id="ARBA00022691"/>
    </source>
</evidence>
<dbReference type="PANTHER" id="PTHR43712:SF2">
    <property type="entry name" value="O-METHYLTRANSFERASE CICE"/>
    <property type="match status" value="1"/>
</dbReference>
<dbReference type="InterPro" id="IPR001874">
    <property type="entry name" value="DHquinase_II"/>
</dbReference>
<organism evidence="7 8">
    <name type="scientific">Ustilago bromivora</name>
    <dbReference type="NCBI Taxonomy" id="307758"/>
    <lineage>
        <taxon>Eukaryota</taxon>
        <taxon>Fungi</taxon>
        <taxon>Dikarya</taxon>
        <taxon>Basidiomycota</taxon>
        <taxon>Ustilaginomycotina</taxon>
        <taxon>Ustilaginomycetes</taxon>
        <taxon>Ustilaginales</taxon>
        <taxon>Ustilaginaceae</taxon>
        <taxon>Ustilago</taxon>
    </lineage>
</organism>
<dbReference type="EC" id="4.2.1.10" evidence="1"/>
<accession>A0A1K0FY98</accession>
<name>A0A1K0FY98_9BASI</name>
<dbReference type="Proteomes" id="UP000179920">
    <property type="component" value="Chromosome II"/>
</dbReference>
<evidence type="ECO:0000313" key="8">
    <source>
        <dbReference type="Proteomes" id="UP000179920"/>
    </source>
</evidence>
<dbReference type="GO" id="GO:0032259">
    <property type="term" value="P:methylation"/>
    <property type="evidence" value="ECO:0007669"/>
    <property type="project" value="UniProtKB-KW"/>
</dbReference>
<evidence type="ECO:0000256" key="3">
    <source>
        <dbReference type="ARBA" id="ARBA00022679"/>
    </source>
</evidence>
<dbReference type="GO" id="GO:0008171">
    <property type="term" value="F:O-methyltransferase activity"/>
    <property type="evidence" value="ECO:0007669"/>
    <property type="project" value="InterPro"/>
</dbReference>
<dbReference type="AlphaFoldDB" id="A0A1K0FY98"/>